<dbReference type="CDD" id="cd21140">
    <property type="entry name" value="Cas6_I-like"/>
    <property type="match status" value="1"/>
</dbReference>
<gene>
    <name evidence="5" type="ORF">NH26_18120</name>
</gene>
<evidence type="ECO:0000256" key="2">
    <source>
        <dbReference type="ARBA" id="ARBA00022884"/>
    </source>
</evidence>
<dbReference type="PANTHER" id="PTHR36984:SF1">
    <property type="entry name" value="CRISPR-ASSOCIATED ENDORIBONUCLEASE CAS6 1"/>
    <property type="match status" value="1"/>
</dbReference>
<dbReference type="InterPro" id="IPR045747">
    <property type="entry name" value="CRISPR-assoc_prot_Cas6_N_sf"/>
</dbReference>
<dbReference type="Gene3D" id="3.30.70.1900">
    <property type="match status" value="1"/>
</dbReference>
<keyword evidence="6" id="KW-1185">Reference proteome</keyword>
<proteinExistence type="inferred from homology"/>
<comment type="similarity">
    <text evidence="1">Belongs to the CRISPR-associated protein Cas6/Cse3/CasE family.</text>
</comment>
<organism evidence="5 6">
    <name type="scientific">Flammeovirga pacifica</name>
    <dbReference type="NCBI Taxonomy" id="915059"/>
    <lineage>
        <taxon>Bacteria</taxon>
        <taxon>Pseudomonadati</taxon>
        <taxon>Bacteroidota</taxon>
        <taxon>Cytophagia</taxon>
        <taxon>Cytophagales</taxon>
        <taxon>Flammeovirgaceae</taxon>
        <taxon>Flammeovirga</taxon>
    </lineage>
</organism>
<evidence type="ECO:0000256" key="3">
    <source>
        <dbReference type="ARBA" id="ARBA00023118"/>
    </source>
</evidence>
<comment type="caution">
    <text evidence="5">The sequence shown here is derived from an EMBL/GenBank/DDBJ whole genome shotgun (WGS) entry which is preliminary data.</text>
</comment>
<protein>
    <submittedName>
        <fullName evidence="5">CRISPR-associated endoribonuclease Cas6</fullName>
    </submittedName>
</protein>
<dbReference type="Proteomes" id="UP000179797">
    <property type="component" value="Unassembled WGS sequence"/>
</dbReference>
<dbReference type="GO" id="GO:0003723">
    <property type="term" value="F:RNA binding"/>
    <property type="evidence" value="ECO:0007669"/>
    <property type="project" value="UniProtKB-KW"/>
</dbReference>
<dbReference type="InterPro" id="IPR010156">
    <property type="entry name" value="CRISPR-assoc_prot_Cas6"/>
</dbReference>
<dbReference type="STRING" id="915059.NH26_18120"/>
<dbReference type="NCBIfam" id="TIGR01877">
    <property type="entry name" value="cas_cas6"/>
    <property type="match status" value="1"/>
</dbReference>
<name>A0A1S1Z4G6_FLAPC</name>
<dbReference type="Gene3D" id="3.30.70.1890">
    <property type="match status" value="1"/>
</dbReference>
<evidence type="ECO:0000313" key="6">
    <source>
        <dbReference type="Proteomes" id="UP000179797"/>
    </source>
</evidence>
<keyword evidence="2" id="KW-0694">RNA-binding</keyword>
<keyword evidence="3" id="KW-0051">Antiviral defense</keyword>
<dbReference type="GO" id="GO:0016788">
    <property type="term" value="F:hydrolase activity, acting on ester bonds"/>
    <property type="evidence" value="ECO:0007669"/>
    <property type="project" value="InterPro"/>
</dbReference>
<evidence type="ECO:0000256" key="1">
    <source>
        <dbReference type="ARBA" id="ARBA00005937"/>
    </source>
</evidence>
<reference evidence="5 6" key="1">
    <citation type="journal article" date="2012" name="Int. J. Syst. Evol. Microbiol.">
        <title>Flammeovirga pacifica sp. nov., isolated from deep-sea sediment.</title>
        <authorList>
            <person name="Xu H."/>
            <person name="Fu Y."/>
            <person name="Yang N."/>
            <person name="Ding Z."/>
            <person name="Lai Q."/>
            <person name="Zeng R."/>
        </authorList>
    </citation>
    <scope>NUCLEOTIDE SEQUENCE [LARGE SCALE GENOMIC DNA]</scope>
    <source>
        <strain evidence="6">DSM 24597 / LMG 26175 / WPAGA1</strain>
    </source>
</reference>
<dbReference type="EMBL" id="JRYR02000001">
    <property type="protein sequence ID" value="OHX68122.1"/>
    <property type="molecule type" value="Genomic_DNA"/>
</dbReference>
<dbReference type="GO" id="GO:0051607">
    <property type="term" value="P:defense response to virus"/>
    <property type="evidence" value="ECO:0007669"/>
    <property type="project" value="UniProtKB-KW"/>
</dbReference>
<dbReference type="AlphaFoldDB" id="A0A1S1Z4G6"/>
<dbReference type="Pfam" id="PF01881">
    <property type="entry name" value="Cas_Cas6_C"/>
    <property type="match status" value="1"/>
</dbReference>
<sequence>MRIRIIFNLRNKGAILPFHHQKLVQNMLRIACADNDMFENSYFTFSGLKGQTKVGREGLHYFSKKATIVLTSPTQSFIDRVVNGLFRESHILLGNLMLQADTVEIEEAPLFHQSMKYLCISPIVPFHQVEGLNNKLFVNPLSDEFSDMLYDSTMYRMEKSGLYTPEQISSFFRFQIIPDQQYLEKINRMDKKFARIYSVIKNGEIMEARGYTLPFEVLAAPEVQEFIYHNGFGELADHGFGMLDIPNFKPNKAPYIVKDSTTQE</sequence>
<evidence type="ECO:0000259" key="4">
    <source>
        <dbReference type="Pfam" id="PF01881"/>
    </source>
</evidence>
<evidence type="ECO:0000313" key="5">
    <source>
        <dbReference type="EMBL" id="OHX68122.1"/>
    </source>
</evidence>
<feature type="domain" description="CRISPR associated protein Cas6 C-terminal" evidence="4">
    <location>
        <begin position="113"/>
        <end position="245"/>
    </location>
</feature>
<dbReference type="InterPro" id="IPR049435">
    <property type="entry name" value="Cas_Cas6_C"/>
</dbReference>
<accession>A0A1S1Z4G6</accession>
<dbReference type="PANTHER" id="PTHR36984">
    <property type="entry name" value="CRISPR-ASSOCIATED ENDORIBONUCLEASE CAS6 1"/>
    <property type="match status" value="1"/>
</dbReference>